<accession>A0A7W9HH40</accession>
<keyword evidence="1" id="KW-0812">Transmembrane</keyword>
<organism evidence="2 3">
    <name type="scientific">Saccharothrix ecbatanensis</name>
    <dbReference type="NCBI Taxonomy" id="1105145"/>
    <lineage>
        <taxon>Bacteria</taxon>
        <taxon>Bacillati</taxon>
        <taxon>Actinomycetota</taxon>
        <taxon>Actinomycetes</taxon>
        <taxon>Pseudonocardiales</taxon>
        <taxon>Pseudonocardiaceae</taxon>
        <taxon>Saccharothrix</taxon>
    </lineage>
</organism>
<reference evidence="2 3" key="1">
    <citation type="submission" date="2020-08" db="EMBL/GenBank/DDBJ databases">
        <title>Sequencing the genomes of 1000 actinobacteria strains.</title>
        <authorList>
            <person name="Klenk H.-P."/>
        </authorList>
    </citation>
    <scope>NUCLEOTIDE SEQUENCE [LARGE SCALE GENOMIC DNA]</scope>
    <source>
        <strain evidence="2 3">DSM 45486</strain>
    </source>
</reference>
<feature type="transmembrane region" description="Helical" evidence="1">
    <location>
        <begin position="87"/>
        <end position="109"/>
    </location>
</feature>
<feature type="transmembrane region" description="Helical" evidence="1">
    <location>
        <begin position="5"/>
        <end position="22"/>
    </location>
</feature>
<evidence type="ECO:0000313" key="2">
    <source>
        <dbReference type="EMBL" id="MBB5801886.1"/>
    </source>
</evidence>
<gene>
    <name evidence="2" type="ORF">F4560_001654</name>
</gene>
<name>A0A7W9HH40_9PSEU</name>
<feature type="transmembrane region" description="Helical" evidence="1">
    <location>
        <begin position="116"/>
        <end position="138"/>
    </location>
</feature>
<feature type="transmembrane region" description="Helical" evidence="1">
    <location>
        <begin position="28"/>
        <end position="48"/>
    </location>
</feature>
<keyword evidence="1" id="KW-0472">Membrane</keyword>
<evidence type="ECO:0000256" key="1">
    <source>
        <dbReference type="SAM" id="Phobius"/>
    </source>
</evidence>
<dbReference type="EMBL" id="JACHMO010000001">
    <property type="protein sequence ID" value="MBB5801886.1"/>
    <property type="molecule type" value="Genomic_DNA"/>
</dbReference>
<comment type="caution">
    <text evidence="2">The sequence shown here is derived from an EMBL/GenBank/DDBJ whole genome shotgun (WGS) entry which is preliminary data.</text>
</comment>
<feature type="transmembrane region" description="Helical" evidence="1">
    <location>
        <begin position="60"/>
        <end position="81"/>
    </location>
</feature>
<dbReference type="AlphaFoldDB" id="A0A7W9HH40"/>
<proteinExistence type="predicted"/>
<keyword evidence="3" id="KW-1185">Reference proteome</keyword>
<feature type="transmembrane region" description="Helical" evidence="1">
    <location>
        <begin position="150"/>
        <end position="172"/>
    </location>
</feature>
<sequence>MRGDWGVRLAGVLMAVAAVALVDPLLSQWYWPMLVGVLVAALSAYLFAHGVNRIPGASPKAVAGLTAAGLILATGIAVVATQNRTGTLLQALVIALLPYVGFRLVVWVVDRFTPSFTVSLLAGLAGMAVFAAAMPLLASGRPNLSTWDCIAIAAVADLLVGLLIGVLLKPLFTAGAARSS</sequence>
<dbReference type="RefSeq" id="WP_184918260.1">
    <property type="nucleotide sequence ID" value="NZ_JACHMO010000001.1"/>
</dbReference>
<keyword evidence="1" id="KW-1133">Transmembrane helix</keyword>
<evidence type="ECO:0000313" key="3">
    <source>
        <dbReference type="Proteomes" id="UP000552097"/>
    </source>
</evidence>
<protein>
    <submittedName>
        <fullName evidence="2">Thiol:disulfide interchange protein</fullName>
    </submittedName>
</protein>
<dbReference type="Proteomes" id="UP000552097">
    <property type="component" value="Unassembled WGS sequence"/>
</dbReference>